<dbReference type="AlphaFoldDB" id="A3U6C9"/>
<dbReference type="eggNOG" id="COG2834">
    <property type="taxonomic scope" value="Bacteria"/>
</dbReference>
<dbReference type="Gene3D" id="2.50.20.10">
    <property type="entry name" value="Lipoprotein localisation LolA/LolB/LppX"/>
    <property type="match status" value="1"/>
</dbReference>
<dbReference type="Proteomes" id="UP000002297">
    <property type="component" value="Chromosome"/>
</dbReference>
<keyword evidence="2" id="KW-1185">Reference proteome</keyword>
<evidence type="ECO:0000313" key="1">
    <source>
        <dbReference type="EMBL" id="EAP87796.1"/>
    </source>
</evidence>
<sequence length="243" mass="27601">MSCGSKKLVSETSGTTDLATANVIKKHYENAVSFETLAGRLKVRYQDEKQTQNVSVSIRMEKDKAIWMSANILGIPLAKVLITPNSVKYYEKISGSYFDGDFRLLSDVLGTELDFNKVQNILLGQTIYDLRQEPYILETSDRGYVLQPKKQFDLFTRLFLLNASTYKTEAQQLVNNNENQSAIVTYPTYQTISGQVFPNEINIVANQNNKNTLIDIEYRSVEFNVDVSFPFSIPSGYDEIELK</sequence>
<evidence type="ECO:0008006" key="3">
    <source>
        <dbReference type="Google" id="ProtNLM"/>
    </source>
</evidence>
<name>A3U6C9_CROAH</name>
<dbReference type="EMBL" id="CP002046">
    <property type="protein sequence ID" value="EAP87796.1"/>
    <property type="molecule type" value="Genomic_DNA"/>
</dbReference>
<proteinExistence type="predicted"/>
<dbReference type="STRING" id="216432.CA2559_03535"/>
<dbReference type="Pfam" id="PF14125">
    <property type="entry name" value="DUF4292"/>
    <property type="match status" value="1"/>
</dbReference>
<dbReference type="HOGENOM" id="CLU_079899_2_0_10"/>
<evidence type="ECO:0000313" key="2">
    <source>
        <dbReference type="Proteomes" id="UP000002297"/>
    </source>
</evidence>
<reference evidence="1 2" key="1">
    <citation type="journal article" date="2010" name="J. Bacteriol.">
        <title>The complete genome sequence of Croceibacter atlanticus HTCC2559T.</title>
        <authorList>
            <person name="Oh H.M."/>
            <person name="Kang I."/>
            <person name="Ferriera S."/>
            <person name="Giovannoni S.J."/>
            <person name="Cho J.C."/>
        </authorList>
    </citation>
    <scope>NUCLEOTIDE SEQUENCE [LARGE SCALE GENOMIC DNA]</scope>
    <source>
        <strain evidence="2">ATCC BAA-628 / HTCC2559 / KCTC 12090</strain>
    </source>
</reference>
<dbReference type="KEGG" id="cat:CA2559_03535"/>
<dbReference type="InterPro" id="IPR025634">
    <property type="entry name" value="DUF4292"/>
</dbReference>
<protein>
    <recommendedName>
        <fullName evidence="3">Deoxyuridine 5'-triphosphate nucleotidohydrolase</fullName>
    </recommendedName>
</protein>
<gene>
    <name evidence="1" type="ordered locus">CA2559_03535</name>
</gene>
<accession>A3U6C9</accession>
<organism evidence="1 2">
    <name type="scientific">Croceibacter atlanticus (strain ATCC BAA-628 / JCM 21780 / CIP 108009 / IAM 15332 / KCTC 12090 / HTCC2559)</name>
    <dbReference type="NCBI Taxonomy" id="216432"/>
    <lineage>
        <taxon>Bacteria</taxon>
        <taxon>Pseudomonadati</taxon>
        <taxon>Bacteroidota</taxon>
        <taxon>Flavobacteriia</taxon>
        <taxon>Flavobacteriales</taxon>
        <taxon>Flavobacteriaceae</taxon>
        <taxon>Croceibacter</taxon>
    </lineage>
</organism>